<sequence>MIALLPTLISPIVSAIAKVAATVGPMVAKYGPMVIKTVGENLPKVMNTVEAINVVTGVFNPGDSVSNLGEKALAADKKPEDFDKINDYIDYLKHDVQVEEHGLNTSSVDTAVRDVVGTTIAIKAIAENMDMKMSNISLPLLNTVSRLDVEPKLTLAIMTAYAQTELEPAHLEKYLADKLSLQEAHQHSDVLVRAHQIANPDMDTTQAENAVMNLR</sequence>
<organism evidence="2 3">
    <name type="scientific">Salinivibrio kushneri</name>
    <dbReference type="NCBI Taxonomy" id="1908198"/>
    <lineage>
        <taxon>Bacteria</taxon>
        <taxon>Pseudomonadati</taxon>
        <taxon>Pseudomonadota</taxon>
        <taxon>Gammaproteobacteria</taxon>
        <taxon>Vibrionales</taxon>
        <taxon>Vibrionaceae</taxon>
        <taxon>Salinivibrio</taxon>
    </lineage>
</organism>
<evidence type="ECO:0000313" key="3">
    <source>
        <dbReference type="Proteomes" id="UP000189021"/>
    </source>
</evidence>
<evidence type="ECO:0000256" key="1">
    <source>
        <dbReference type="SAM" id="SignalP"/>
    </source>
</evidence>
<evidence type="ECO:0000313" key="2">
    <source>
        <dbReference type="EMBL" id="OOE41614.1"/>
    </source>
</evidence>
<dbReference type="RefSeq" id="WP_235607521.1">
    <property type="nucleotide sequence ID" value="NZ_CP040021.1"/>
</dbReference>
<feature type="chain" id="PRO_5044215339" evidence="1">
    <location>
        <begin position="18"/>
        <end position="215"/>
    </location>
</feature>
<gene>
    <name evidence="2" type="ORF">BZG00_01165</name>
</gene>
<proteinExistence type="predicted"/>
<dbReference type="Proteomes" id="UP000189021">
    <property type="component" value="Unassembled WGS sequence"/>
</dbReference>
<reference evidence="2 3" key="1">
    <citation type="journal article" date="2017" name="Genome Announc.">
        <title>Draft Genome Sequences of Salinivibrio proteolyticus, Salinivibrio sharmensis, Salinivibrio siamensis, Salinivibrio costicola subsp. alcaliphilus, Salinivibrio costicola subsp. vallismortis, and 29 New Isolates Belonging to the Genus Salinivibrio.</title>
        <authorList>
            <person name="Lopez-Hermoso C."/>
            <person name="de la Haba R.R."/>
            <person name="Sanchez-Porro C."/>
            <person name="Bayliss S.C."/>
            <person name="Feil E.J."/>
            <person name="Ventosa A."/>
        </authorList>
    </citation>
    <scope>NUCLEOTIDE SEQUENCE [LARGE SCALE GENOMIC DNA]</scope>
    <source>
        <strain evidence="2 3">AL184</strain>
    </source>
</reference>
<accession>A0AB36K259</accession>
<keyword evidence="1" id="KW-0732">Signal</keyword>
<protein>
    <submittedName>
        <fullName evidence="2">Uncharacterized protein</fullName>
    </submittedName>
</protein>
<dbReference type="AlphaFoldDB" id="A0AB36K259"/>
<keyword evidence="3" id="KW-1185">Reference proteome</keyword>
<dbReference type="EMBL" id="MUEK01000001">
    <property type="protein sequence ID" value="OOE41614.1"/>
    <property type="molecule type" value="Genomic_DNA"/>
</dbReference>
<comment type="caution">
    <text evidence="2">The sequence shown here is derived from an EMBL/GenBank/DDBJ whole genome shotgun (WGS) entry which is preliminary data.</text>
</comment>
<feature type="signal peptide" evidence="1">
    <location>
        <begin position="1"/>
        <end position="17"/>
    </location>
</feature>
<name>A0AB36K259_9GAMM</name>